<comment type="catalytic activity">
    <reaction evidence="18">
        <text>L-tyrosyl-[protein] + ATP = O-phospho-L-tyrosyl-[protein] + ADP + H(+)</text>
        <dbReference type="Rhea" id="RHEA:10596"/>
        <dbReference type="Rhea" id="RHEA-COMP:10136"/>
        <dbReference type="Rhea" id="RHEA-COMP:20101"/>
        <dbReference type="ChEBI" id="CHEBI:15378"/>
        <dbReference type="ChEBI" id="CHEBI:30616"/>
        <dbReference type="ChEBI" id="CHEBI:46858"/>
        <dbReference type="ChEBI" id="CHEBI:61978"/>
        <dbReference type="ChEBI" id="CHEBI:456216"/>
        <dbReference type="EC" id="2.7.10.1"/>
    </reaction>
</comment>
<feature type="active site" description="Proton acceptor" evidence="20">
    <location>
        <position position="713"/>
    </location>
</feature>
<dbReference type="FunFam" id="3.30.200.20:FF:000593">
    <property type="entry name" value="Predicted protein"/>
    <property type="match status" value="1"/>
</dbReference>
<evidence type="ECO:0000256" key="10">
    <source>
        <dbReference type="ARBA" id="ARBA00022840"/>
    </source>
</evidence>
<feature type="binding site" evidence="21 23">
    <location>
        <position position="608"/>
    </location>
    <ligand>
        <name>ATP</name>
        <dbReference type="ChEBI" id="CHEBI:30616"/>
    </ligand>
</feature>
<keyword evidence="9" id="KW-0418">Kinase</keyword>
<keyword evidence="17" id="KW-0393">Immunoglobulin domain</keyword>
<evidence type="ECO:0000256" key="13">
    <source>
        <dbReference type="ARBA" id="ARBA00023137"/>
    </source>
</evidence>
<dbReference type="SUPFAM" id="SSF48726">
    <property type="entry name" value="Immunoglobulin"/>
    <property type="match status" value="5"/>
</dbReference>
<dbReference type="PANTHER" id="PTHR11640:SF164">
    <property type="entry name" value="MAM DOMAIN-CONTAINING GLYCOSYLPHOSPHATIDYLINOSITOL ANCHOR PROTEIN 1"/>
    <property type="match status" value="1"/>
</dbReference>
<keyword evidence="12 25" id="KW-0472">Membrane</keyword>
<dbReference type="GO" id="GO:0005911">
    <property type="term" value="C:cell-cell junction"/>
    <property type="evidence" value="ECO:0000318"/>
    <property type="project" value="GO_Central"/>
</dbReference>
<dbReference type="PROSITE" id="PS50011">
    <property type="entry name" value="PROTEIN_KINASE_DOM"/>
    <property type="match status" value="1"/>
</dbReference>
<dbReference type="SMART" id="SM00408">
    <property type="entry name" value="IGc2"/>
    <property type="match status" value="5"/>
</dbReference>
<dbReference type="InterPro" id="IPR051275">
    <property type="entry name" value="Cell_adhesion_signaling"/>
</dbReference>
<dbReference type="Pfam" id="PF13927">
    <property type="entry name" value="Ig_3"/>
    <property type="match status" value="3"/>
</dbReference>
<dbReference type="Pfam" id="PF08205">
    <property type="entry name" value="C2-set_2"/>
    <property type="match status" value="1"/>
</dbReference>
<evidence type="ECO:0000256" key="12">
    <source>
        <dbReference type="ARBA" id="ARBA00023136"/>
    </source>
</evidence>
<dbReference type="RefSeq" id="XP_035682663.1">
    <property type="nucleotide sequence ID" value="XM_035826770.1"/>
</dbReference>
<feature type="compositionally biased region" description="Polar residues" evidence="24">
    <location>
        <begin position="178"/>
        <end position="187"/>
    </location>
</feature>
<dbReference type="GO" id="GO:0046872">
    <property type="term" value="F:metal ion binding"/>
    <property type="evidence" value="ECO:0007669"/>
    <property type="project" value="UniProtKB-KW"/>
</dbReference>
<comment type="function">
    <text evidence="19">Receptor for basic fibroblast growth factor.</text>
</comment>
<feature type="binding site" evidence="21">
    <location>
        <position position="717"/>
    </location>
    <ligand>
        <name>ATP</name>
        <dbReference type="ChEBI" id="CHEBI:30616"/>
    </ligand>
</feature>
<protein>
    <recommendedName>
        <fullName evidence="2">receptor protein-tyrosine kinase</fullName>
        <ecNumber evidence="2">2.7.10.1</ecNumber>
    </recommendedName>
</protein>
<evidence type="ECO:0000256" key="14">
    <source>
        <dbReference type="ARBA" id="ARBA00023157"/>
    </source>
</evidence>
<keyword evidence="6" id="KW-0732">Signal</keyword>
<dbReference type="GO" id="GO:0005524">
    <property type="term" value="F:ATP binding"/>
    <property type="evidence" value="ECO:0007669"/>
    <property type="project" value="UniProtKB-UniRule"/>
</dbReference>
<dbReference type="InterPro" id="IPR013151">
    <property type="entry name" value="Immunoglobulin_dom"/>
</dbReference>
<dbReference type="Gene3D" id="3.30.200.20">
    <property type="entry name" value="Phosphorylase Kinase, domain 1"/>
    <property type="match status" value="1"/>
</dbReference>
<evidence type="ECO:0000256" key="4">
    <source>
        <dbReference type="ARBA" id="ARBA00022679"/>
    </source>
</evidence>
<dbReference type="KEGG" id="bfo:118420065"/>
<evidence type="ECO:0000256" key="3">
    <source>
        <dbReference type="ARBA" id="ARBA00022553"/>
    </source>
</evidence>
<dbReference type="InterPro" id="IPR011009">
    <property type="entry name" value="Kinase-like_dom_sf"/>
</dbReference>
<keyword evidence="22" id="KW-0479">Metal-binding</keyword>
<dbReference type="SMART" id="SM00409">
    <property type="entry name" value="IG"/>
    <property type="match status" value="5"/>
</dbReference>
<reference evidence="29" key="2">
    <citation type="submission" date="2025-08" db="UniProtKB">
        <authorList>
            <consortium name="RefSeq"/>
        </authorList>
    </citation>
    <scope>IDENTIFICATION</scope>
    <source>
        <strain evidence="29">S238N-H82</strain>
        <tissue evidence="29">Testes</tissue>
    </source>
</reference>
<dbReference type="PROSITE" id="PS00107">
    <property type="entry name" value="PROTEIN_KINASE_ATP"/>
    <property type="match status" value="1"/>
</dbReference>
<evidence type="ECO:0000256" key="18">
    <source>
        <dbReference type="ARBA" id="ARBA00051243"/>
    </source>
</evidence>
<evidence type="ECO:0000256" key="24">
    <source>
        <dbReference type="SAM" id="MobiDB-lite"/>
    </source>
</evidence>
<keyword evidence="5 25" id="KW-0812">Transmembrane</keyword>
<dbReference type="InterPro" id="IPR013162">
    <property type="entry name" value="CD80_C2-set"/>
</dbReference>
<dbReference type="InterPro" id="IPR017441">
    <property type="entry name" value="Protein_kinase_ATP_BS"/>
</dbReference>
<feature type="domain" description="Ig-like" evidence="27">
    <location>
        <begin position="7"/>
        <end position="102"/>
    </location>
</feature>
<dbReference type="OrthoDB" id="5857426at2759"/>
<dbReference type="SMART" id="SM00219">
    <property type="entry name" value="TyrKc"/>
    <property type="match status" value="1"/>
</dbReference>
<dbReference type="AlphaFoldDB" id="A0A9J7LH58"/>
<dbReference type="GO" id="GO:0005886">
    <property type="term" value="C:plasma membrane"/>
    <property type="evidence" value="ECO:0000318"/>
    <property type="project" value="GO_Central"/>
</dbReference>
<dbReference type="CDD" id="cd00096">
    <property type="entry name" value="Ig"/>
    <property type="match status" value="1"/>
</dbReference>
<keyword evidence="3" id="KW-0597">Phosphoprotein</keyword>
<dbReference type="Gene3D" id="2.60.40.10">
    <property type="entry name" value="Immunoglobulins"/>
    <property type="match status" value="5"/>
</dbReference>
<feature type="transmembrane region" description="Helical" evidence="25">
    <location>
        <begin position="507"/>
        <end position="531"/>
    </location>
</feature>
<evidence type="ECO:0000259" key="26">
    <source>
        <dbReference type="PROSITE" id="PS50011"/>
    </source>
</evidence>
<accession>A0A9J7LH58</accession>
<evidence type="ECO:0000259" key="27">
    <source>
        <dbReference type="PROSITE" id="PS50835"/>
    </source>
</evidence>
<dbReference type="Pfam" id="PF00047">
    <property type="entry name" value="ig"/>
    <property type="match status" value="1"/>
</dbReference>
<evidence type="ECO:0000256" key="16">
    <source>
        <dbReference type="ARBA" id="ARBA00023180"/>
    </source>
</evidence>
<keyword evidence="13" id="KW-0829">Tyrosine-protein kinase</keyword>
<keyword evidence="11 25" id="KW-1133">Transmembrane helix</keyword>
<feature type="domain" description="Ig-like" evidence="27">
    <location>
        <begin position="223"/>
        <end position="314"/>
    </location>
</feature>
<feature type="domain" description="Ig-like" evidence="27">
    <location>
        <begin position="111"/>
        <end position="217"/>
    </location>
</feature>
<evidence type="ECO:0000256" key="25">
    <source>
        <dbReference type="SAM" id="Phobius"/>
    </source>
</evidence>
<evidence type="ECO:0000313" key="28">
    <source>
        <dbReference type="Proteomes" id="UP000001554"/>
    </source>
</evidence>
<dbReference type="InterPro" id="IPR008266">
    <property type="entry name" value="Tyr_kinase_AS"/>
</dbReference>
<evidence type="ECO:0000256" key="17">
    <source>
        <dbReference type="ARBA" id="ARBA00023319"/>
    </source>
</evidence>
<dbReference type="Pfam" id="PF07714">
    <property type="entry name" value="PK_Tyr_Ser-Thr"/>
    <property type="match status" value="1"/>
</dbReference>
<keyword evidence="15" id="KW-0675">Receptor</keyword>
<dbReference type="GO" id="GO:0004714">
    <property type="term" value="F:transmembrane receptor protein tyrosine kinase activity"/>
    <property type="evidence" value="ECO:0007669"/>
    <property type="project" value="UniProtKB-EC"/>
</dbReference>
<keyword evidence="10 21" id="KW-0067">ATP-binding</keyword>
<evidence type="ECO:0000256" key="20">
    <source>
        <dbReference type="PIRSR" id="PIRSR000615-1"/>
    </source>
</evidence>
<comment type="subcellular location">
    <subcellularLocation>
        <location evidence="1">Membrane</location>
        <topology evidence="1">Single-pass type I membrane protein</topology>
    </subcellularLocation>
</comment>
<evidence type="ECO:0000256" key="1">
    <source>
        <dbReference type="ARBA" id="ARBA00004479"/>
    </source>
</evidence>
<keyword evidence="28" id="KW-1185">Reference proteome</keyword>
<dbReference type="InterPro" id="IPR001245">
    <property type="entry name" value="Ser-Thr/Tyr_kinase_cat_dom"/>
</dbReference>
<keyword evidence="16" id="KW-0325">Glycoprotein</keyword>
<dbReference type="InterPro" id="IPR020635">
    <property type="entry name" value="Tyr_kinase_cat_dom"/>
</dbReference>
<evidence type="ECO:0000256" key="8">
    <source>
        <dbReference type="ARBA" id="ARBA00022741"/>
    </source>
</evidence>
<evidence type="ECO:0000256" key="2">
    <source>
        <dbReference type="ARBA" id="ARBA00011902"/>
    </source>
</evidence>
<feature type="region of interest" description="Disordered" evidence="24">
    <location>
        <begin position="163"/>
        <end position="187"/>
    </location>
</feature>
<proteinExistence type="predicted"/>
<evidence type="ECO:0000256" key="6">
    <source>
        <dbReference type="ARBA" id="ARBA00022729"/>
    </source>
</evidence>
<evidence type="ECO:0000256" key="19">
    <source>
        <dbReference type="ARBA" id="ARBA00056965"/>
    </source>
</evidence>
<feature type="domain" description="Ig-like" evidence="27">
    <location>
        <begin position="317"/>
        <end position="400"/>
    </location>
</feature>
<dbReference type="Proteomes" id="UP000001554">
    <property type="component" value="Chromosome 7"/>
</dbReference>
<keyword evidence="4" id="KW-0808">Transferase</keyword>
<dbReference type="InterPro" id="IPR003598">
    <property type="entry name" value="Ig_sub2"/>
</dbReference>
<reference evidence="28" key="1">
    <citation type="journal article" date="2020" name="Nat. Ecol. Evol.">
        <title>Deeply conserved synteny resolves early events in vertebrate evolution.</title>
        <authorList>
            <person name="Simakov O."/>
            <person name="Marletaz F."/>
            <person name="Yue J.X."/>
            <person name="O'Connell B."/>
            <person name="Jenkins J."/>
            <person name="Brandt A."/>
            <person name="Calef R."/>
            <person name="Tung C.H."/>
            <person name="Huang T.K."/>
            <person name="Schmutz J."/>
            <person name="Satoh N."/>
            <person name="Yu J.K."/>
            <person name="Putnam N.H."/>
            <person name="Green R.E."/>
            <person name="Rokhsar D.S."/>
        </authorList>
    </citation>
    <scope>NUCLEOTIDE SEQUENCE [LARGE SCALE GENOMIC DNA]</scope>
    <source>
        <strain evidence="28">S238N-H82</strain>
    </source>
</reference>
<evidence type="ECO:0000256" key="5">
    <source>
        <dbReference type="ARBA" id="ARBA00022692"/>
    </source>
</evidence>
<name>A0A9J7LH58_BRAFL</name>
<dbReference type="InterPro" id="IPR007110">
    <property type="entry name" value="Ig-like_dom"/>
</dbReference>
<evidence type="ECO:0000256" key="21">
    <source>
        <dbReference type="PIRSR" id="PIRSR000615-2"/>
    </source>
</evidence>
<gene>
    <name evidence="29" type="primary">LOC118420065</name>
</gene>
<evidence type="ECO:0000256" key="11">
    <source>
        <dbReference type="ARBA" id="ARBA00022989"/>
    </source>
</evidence>
<keyword evidence="8 21" id="KW-0547">Nucleotide-binding</keyword>
<evidence type="ECO:0000256" key="22">
    <source>
        <dbReference type="PIRSR" id="PIRSR000615-3"/>
    </source>
</evidence>
<dbReference type="PROSITE" id="PS50835">
    <property type="entry name" value="IG_LIKE"/>
    <property type="match status" value="5"/>
</dbReference>
<dbReference type="InterPro" id="IPR000719">
    <property type="entry name" value="Prot_kinase_dom"/>
</dbReference>
<dbReference type="PROSITE" id="PS00109">
    <property type="entry name" value="PROTEIN_KINASE_TYR"/>
    <property type="match status" value="1"/>
</dbReference>
<sequence>MMFVTLADVTVTVTAPQGVLVGQQAIINCTINPDQGAAVTWTKDGHVVPDASTTVLRHGAGPINNGRYNEYRDRDIDIVGRASLRIQNTSLSDNGEFYCTVTVSGPLVVGPDSAVLTVFGRTGPPTISLSGTPSTEYPLTLTCTTAGGYPAATISWYRGNENRTGEAEDQTDVEETDGSVTSSRQYTFTPTKNDTGVSYKCVVSQSVLQMDLEAETTFNVTYPAQITPTPPVTTSVIVGQTANFSCPAEGNPNNFTYIWKEGNRTINSAHEDQFSQSDGVLTISNVQRNQHDVTCEVTNNIGRADTASTTLDVQHAPDVSAPENVTVKENDDLTVQCAATANPTVSSAEWKKQGSPTVVSNSATLSISNIQKEDAGTYVCTAQNILHDDSTGTGTASTVVIVQYVPSKPHLNISPNPVVEDQTVTLACSSTSAVPNPSYTWKFTAQGQAERDVNFGTTTNNGGTLTIHNVQRVHAGQYRCTASNDVGDTDSDLIELVVNSGGNSNTIIIIATVSGSGVVLVAIIGVGVFIIKRRRSANAWQVRRRLPESTDSPQTDNMAYEDVKTPSEFPRDRLEIKNQLGEGEFGEVYKAEAWKIAGLPGMTTLVVKTVKGITKDASGAFFKELAVLKLIGTHPNVVSFLGCCTNTEPFYLLLEYVSGGSLQSNLRTSRTQQTYGNLHGGSKSLSSRDLTKFAWDVAKGMTFLSSKKILHRDLATRNVLVAEDKTCKVSDFGFSREGDEYERTTKVAIIYNFERIQVR</sequence>
<keyword evidence="14" id="KW-1015">Disulfide bond</keyword>
<dbReference type="InterPro" id="IPR013783">
    <property type="entry name" value="Ig-like_fold"/>
</dbReference>
<feature type="compositionally biased region" description="Acidic residues" evidence="24">
    <location>
        <begin position="167"/>
        <end position="177"/>
    </location>
</feature>
<evidence type="ECO:0000256" key="7">
    <source>
        <dbReference type="ARBA" id="ARBA00022737"/>
    </source>
</evidence>
<dbReference type="CDD" id="cd12087">
    <property type="entry name" value="TM_EGFR-like"/>
    <property type="match status" value="1"/>
</dbReference>
<feature type="binding site" evidence="21">
    <location>
        <begin position="581"/>
        <end position="588"/>
    </location>
    <ligand>
        <name>ATP</name>
        <dbReference type="ChEBI" id="CHEBI:30616"/>
    </ligand>
</feature>
<feature type="binding site" evidence="22">
    <location>
        <position position="731"/>
    </location>
    <ligand>
        <name>Mg(2+)</name>
        <dbReference type="ChEBI" id="CHEBI:18420"/>
    </ligand>
</feature>
<feature type="domain" description="Ig-like" evidence="27">
    <location>
        <begin position="409"/>
        <end position="499"/>
    </location>
</feature>
<evidence type="ECO:0000256" key="23">
    <source>
        <dbReference type="PROSITE-ProRule" id="PRU10141"/>
    </source>
</evidence>
<evidence type="ECO:0000256" key="9">
    <source>
        <dbReference type="ARBA" id="ARBA00022777"/>
    </source>
</evidence>
<dbReference type="SUPFAM" id="SSF56112">
    <property type="entry name" value="Protein kinase-like (PK-like)"/>
    <property type="match status" value="1"/>
</dbReference>
<keyword evidence="22" id="KW-0460">Magnesium</keyword>
<feature type="domain" description="Protein kinase" evidence="26">
    <location>
        <begin position="574"/>
        <end position="759"/>
    </location>
</feature>
<dbReference type="GO" id="GO:0050839">
    <property type="term" value="F:cell adhesion molecule binding"/>
    <property type="evidence" value="ECO:0000318"/>
    <property type="project" value="GO_Central"/>
</dbReference>
<dbReference type="Gene3D" id="1.10.510.10">
    <property type="entry name" value="Transferase(Phosphotransferase) domain 1"/>
    <property type="match status" value="1"/>
</dbReference>
<evidence type="ECO:0000313" key="29">
    <source>
        <dbReference type="RefSeq" id="XP_035682663.1"/>
    </source>
</evidence>
<organism evidence="28 29">
    <name type="scientific">Branchiostoma floridae</name>
    <name type="common">Florida lancelet</name>
    <name type="synonym">Amphioxus</name>
    <dbReference type="NCBI Taxonomy" id="7739"/>
    <lineage>
        <taxon>Eukaryota</taxon>
        <taxon>Metazoa</taxon>
        <taxon>Chordata</taxon>
        <taxon>Cephalochordata</taxon>
        <taxon>Leptocardii</taxon>
        <taxon>Amphioxiformes</taxon>
        <taxon>Branchiostomatidae</taxon>
        <taxon>Branchiostoma</taxon>
    </lineage>
</organism>
<dbReference type="PANTHER" id="PTHR11640">
    <property type="entry name" value="NEPHRIN"/>
    <property type="match status" value="1"/>
</dbReference>
<keyword evidence="7" id="KW-0677">Repeat</keyword>
<dbReference type="InterPro" id="IPR036179">
    <property type="entry name" value="Ig-like_dom_sf"/>
</dbReference>
<dbReference type="GeneID" id="118420065"/>
<dbReference type="GO" id="GO:0098609">
    <property type="term" value="P:cell-cell adhesion"/>
    <property type="evidence" value="ECO:0000318"/>
    <property type="project" value="GO_Central"/>
</dbReference>
<evidence type="ECO:0000256" key="15">
    <source>
        <dbReference type="ARBA" id="ARBA00023170"/>
    </source>
</evidence>
<dbReference type="EC" id="2.7.10.1" evidence="2"/>
<feature type="binding site" evidence="22">
    <location>
        <position position="718"/>
    </location>
    <ligand>
        <name>Mg(2+)</name>
        <dbReference type="ChEBI" id="CHEBI:18420"/>
    </ligand>
</feature>
<dbReference type="OMA" id="SANAWQV"/>
<dbReference type="InterPro" id="IPR003599">
    <property type="entry name" value="Ig_sub"/>
</dbReference>